<sequence>MKEAHLSAQDVSLRVGSQSILNHATFALPLTGLTILRGHNGAGKTCVLRALLGILPHQSGTLLLLGHPPDIARHQCGYMPQKADQTAPMLPVISHVMACLNGARWGFPFSSKTTRHHAEALLRDVNAFPLAHRPLGCLSGGERQRIALAQALANSPKLLILDEPFAALDTQSHKALLQLFGQLYQQRGVNILITAHGPLETASLPLPVREVTLARGHIHG</sequence>
<accession>A0ABT3W638</accession>
<dbReference type="Gene3D" id="3.40.50.300">
    <property type="entry name" value="P-loop containing nucleotide triphosphate hydrolases"/>
    <property type="match status" value="1"/>
</dbReference>
<keyword evidence="5" id="KW-0406">Ion transport</keyword>
<dbReference type="Pfam" id="PF00005">
    <property type="entry name" value="ABC_tran"/>
    <property type="match status" value="1"/>
</dbReference>
<dbReference type="SUPFAM" id="SSF52540">
    <property type="entry name" value="P-loop containing nucleoside triphosphate hydrolases"/>
    <property type="match status" value="1"/>
</dbReference>
<evidence type="ECO:0000259" key="6">
    <source>
        <dbReference type="PROSITE" id="PS50893"/>
    </source>
</evidence>
<dbReference type="InterPro" id="IPR003593">
    <property type="entry name" value="AAA+_ATPase"/>
</dbReference>
<reference evidence="7 8" key="1">
    <citation type="submission" date="2022-07" db="EMBL/GenBank/DDBJ databases">
        <title>Bombella genomes.</title>
        <authorList>
            <person name="Harer L."/>
            <person name="Styblova S."/>
            <person name="Ehrmann M."/>
        </authorList>
    </citation>
    <scope>NUCLEOTIDE SEQUENCE [LARGE SCALE GENOMIC DNA]</scope>
    <source>
        <strain evidence="7 8">TMW 2.2558</strain>
    </source>
</reference>
<dbReference type="RefSeq" id="WP_266106640.1">
    <property type="nucleotide sequence ID" value="NZ_JANIDW010000002.1"/>
</dbReference>
<dbReference type="Proteomes" id="UP001165648">
    <property type="component" value="Unassembled WGS sequence"/>
</dbReference>
<evidence type="ECO:0000313" key="7">
    <source>
        <dbReference type="EMBL" id="MCX5614530.1"/>
    </source>
</evidence>
<proteinExistence type="predicted"/>
<keyword evidence="4" id="KW-0862">Zinc</keyword>
<dbReference type="InterPro" id="IPR003439">
    <property type="entry name" value="ABC_transporter-like_ATP-bd"/>
</dbReference>
<evidence type="ECO:0000256" key="3">
    <source>
        <dbReference type="ARBA" id="ARBA00022840"/>
    </source>
</evidence>
<dbReference type="PROSITE" id="PS00211">
    <property type="entry name" value="ABC_TRANSPORTER_1"/>
    <property type="match status" value="1"/>
</dbReference>
<dbReference type="EMBL" id="JANIDW010000002">
    <property type="protein sequence ID" value="MCX5614530.1"/>
    <property type="molecule type" value="Genomic_DNA"/>
</dbReference>
<keyword evidence="1" id="KW-0813">Transport</keyword>
<evidence type="ECO:0000256" key="2">
    <source>
        <dbReference type="ARBA" id="ARBA00022741"/>
    </source>
</evidence>
<keyword evidence="4" id="KW-0864">Zinc transport</keyword>
<organism evidence="7 8">
    <name type="scientific">Bombella saccharophila</name>
    <dbReference type="NCBI Taxonomy" id="2967338"/>
    <lineage>
        <taxon>Bacteria</taxon>
        <taxon>Pseudomonadati</taxon>
        <taxon>Pseudomonadota</taxon>
        <taxon>Alphaproteobacteria</taxon>
        <taxon>Acetobacterales</taxon>
        <taxon>Acetobacteraceae</taxon>
        <taxon>Bombella</taxon>
    </lineage>
</organism>
<name>A0ABT3W638_9PROT</name>
<evidence type="ECO:0000256" key="4">
    <source>
        <dbReference type="ARBA" id="ARBA00022906"/>
    </source>
</evidence>
<dbReference type="GO" id="GO:0005524">
    <property type="term" value="F:ATP binding"/>
    <property type="evidence" value="ECO:0007669"/>
    <property type="project" value="UniProtKB-KW"/>
</dbReference>
<gene>
    <name evidence="7" type="ORF">NQF64_04640</name>
</gene>
<dbReference type="InterPro" id="IPR027417">
    <property type="entry name" value="P-loop_NTPase"/>
</dbReference>
<feature type="domain" description="ABC transporter" evidence="6">
    <location>
        <begin position="6"/>
        <end position="220"/>
    </location>
</feature>
<dbReference type="InterPro" id="IPR050153">
    <property type="entry name" value="Metal_Ion_Import_ABC"/>
</dbReference>
<keyword evidence="2" id="KW-0547">Nucleotide-binding</keyword>
<protein>
    <submittedName>
        <fullName evidence="7">ATP-binding cassette domain-containing protein</fullName>
    </submittedName>
</protein>
<dbReference type="SMART" id="SM00382">
    <property type="entry name" value="AAA"/>
    <property type="match status" value="1"/>
</dbReference>
<evidence type="ECO:0000256" key="1">
    <source>
        <dbReference type="ARBA" id="ARBA00022448"/>
    </source>
</evidence>
<evidence type="ECO:0000256" key="5">
    <source>
        <dbReference type="ARBA" id="ARBA00023065"/>
    </source>
</evidence>
<dbReference type="PANTHER" id="PTHR42734">
    <property type="entry name" value="METAL TRANSPORT SYSTEM ATP-BINDING PROTEIN TM_0124-RELATED"/>
    <property type="match status" value="1"/>
</dbReference>
<keyword evidence="8" id="KW-1185">Reference proteome</keyword>
<keyword evidence="3 7" id="KW-0067">ATP-binding</keyword>
<dbReference type="InterPro" id="IPR017871">
    <property type="entry name" value="ABC_transporter-like_CS"/>
</dbReference>
<dbReference type="PROSITE" id="PS50893">
    <property type="entry name" value="ABC_TRANSPORTER_2"/>
    <property type="match status" value="1"/>
</dbReference>
<evidence type="ECO:0000313" key="8">
    <source>
        <dbReference type="Proteomes" id="UP001165648"/>
    </source>
</evidence>
<comment type="caution">
    <text evidence="7">The sequence shown here is derived from an EMBL/GenBank/DDBJ whole genome shotgun (WGS) entry which is preliminary data.</text>
</comment>